<feature type="region of interest" description="Disordered" evidence="1">
    <location>
        <begin position="1"/>
        <end position="23"/>
    </location>
</feature>
<evidence type="ECO:0000313" key="3">
    <source>
        <dbReference type="Proteomes" id="UP000179642"/>
    </source>
</evidence>
<gene>
    <name evidence="2" type="ORF">BIV23_10530</name>
</gene>
<dbReference type="AlphaFoldDB" id="A0A1S2QJB2"/>
<protein>
    <submittedName>
        <fullName evidence="2">Uncharacterized protein</fullName>
    </submittedName>
</protein>
<evidence type="ECO:0000313" key="2">
    <source>
        <dbReference type="EMBL" id="OIK05753.1"/>
    </source>
</evidence>
<accession>A0A1S2QJB2</accession>
<keyword evidence="3" id="KW-1185">Reference proteome</keyword>
<sequence length="153" mass="15239">MGIDQSGGALGDSEPAGGGVVADTVSGDLLGVRKMAQQRVGGSAQIRLGQPGLEQSGGPYGRPGQRRGLGCEGRPGAPAPPLVMSRRIRVPGPSTVRTPALISASISSMREAGGPMDRKAFSGVPAIQIVTVGSAGGPPCGSGASRENSRSPR</sequence>
<name>A0A1S2QJB2_9ACTN</name>
<feature type="region of interest" description="Disordered" evidence="1">
    <location>
        <begin position="132"/>
        <end position="153"/>
    </location>
</feature>
<feature type="region of interest" description="Disordered" evidence="1">
    <location>
        <begin position="42"/>
        <end position="84"/>
    </location>
</feature>
<comment type="caution">
    <text evidence="2">The sequence shown here is derived from an EMBL/GenBank/DDBJ whole genome shotgun (WGS) entry which is preliminary data.</text>
</comment>
<reference evidence="2 3" key="1">
    <citation type="submission" date="2016-10" db="EMBL/GenBank/DDBJ databases">
        <title>Genome sequence of Streptomyces sp. MUSC 1.</title>
        <authorList>
            <person name="Lee L.-H."/>
            <person name="Ser H.-L."/>
            <person name="Law J.W.-F."/>
        </authorList>
    </citation>
    <scope>NUCLEOTIDE SEQUENCE [LARGE SCALE GENOMIC DNA]</scope>
    <source>
        <strain evidence="2 3">MUSC 1</strain>
    </source>
</reference>
<proteinExistence type="predicted"/>
<evidence type="ECO:0000256" key="1">
    <source>
        <dbReference type="SAM" id="MobiDB-lite"/>
    </source>
</evidence>
<dbReference type="Proteomes" id="UP000179642">
    <property type="component" value="Unassembled WGS sequence"/>
</dbReference>
<organism evidence="2 3">
    <name type="scientific">Streptomyces monashensis</name>
    <dbReference type="NCBI Taxonomy" id="1678012"/>
    <lineage>
        <taxon>Bacteria</taxon>
        <taxon>Bacillati</taxon>
        <taxon>Actinomycetota</taxon>
        <taxon>Actinomycetes</taxon>
        <taxon>Kitasatosporales</taxon>
        <taxon>Streptomycetaceae</taxon>
        <taxon>Streptomyces</taxon>
    </lineage>
</organism>
<dbReference type="EMBL" id="MLYO01000018">
    <property type="protein sequence ID" value="OIK05753.1"/>
    <property type="molecule type" value="Genomic_DNA"/>
</dbReference>